<dbReference type="PROSITE" id="PS50103">
    <property type="entry name" value="ZF_C3H1"/>
    <property type="match status" value="1"/>
</dbReference>
<evidence type="ECO:0000259" key="3">
    <source>
        <dbReference type="PROSITE" id="PS50103"/>
    </source>
</evidence>
<dbReference type="GO" id="GO:0008270">
    <property type="term" value="F:zinc ion binding"/>
    <property type="evidence" value="ECO:0007669"/>
    <property type="project" value="UniProtKB-KW"/>
</dbReference>
<evidence type="ECO:0000256" key="2">
    <source>
        <dbReference type="SAM" id="MobiDB-lite"/>
    </source>
</evidence>
<dbReference type="PANTHER" id="PTHR35558">
    <property type="entry name" value="SGNH_HYDRO DOMAIN-CONTAINING PROTEIN"/>
    <property type="match status" value="1"/>
</dbReference>
<evidence type="ECO:0000313" key="4">
    <source>
        <dbReference type="EMBL" id="VDI65889.1"/>
    </source>
</evidence>
<organism evidence="4 5">
    <name type="scientific">Mytilus galloprovincialis</name>
    <name type="common">Mediterranean mussel</name>
    <dbReference type="NCBI Taxonomy" id="29158"/>
    <lineage>
        <taxon>Eukaryota</taxon>
        <taxon>Metazoa</taxon>
        <taxon>Spiralia</taxon>
        <taxon>Lophotrochozoa</taxon>
        <taxon>Mollusca</taxon>
        <taxon>Bivalvia</taxon>
        <taxon>Autobranchia</taxon>
        <taxon>Pteriomorphia</taxon>
        <taxon>Mytilida</taxon>
        <taxon>Mytiloidea</taxon>
        <taxon>Mytilidae</taxon>
        <taxon>Mytilinae</taxon>
        <taxon>Mytilus</taxon>
    </lineage>
</organism>
<dbReference type="AlphaFoldDB" id="A0A8B6GL27"/>
<feature type="region of interest" description="Disordered" evidence="2">
    <location>
        <begin position="1"/>
        <end position="39"/>
    </location>
</feature>
<dbReference type="OrthoDB" id="6154904at2759"/>
<dbReference type="InterPro" id="IPR043502">
    <property type="entry name" value="DNA/RNA_pol_sf"/>
</dbReference>
<protein>
    <recommendedName>
        <fullName evidence="3">C3H1-type domain-containing protein</fullName>
    </recommendedName>
</protein>
<sequence length="518" mass="59575">MPRRRRPANNQAAPARNLRRRGPQLNENEKPPQRSRRNDPHVEVVQDLNMPNPVQPNLDNDIQVARPVPQPIGEVDDTIVFDEPNMLPNINETDIFISQTVKEKIWQFQYIDLSIMHKSNFSSQFDKQSYIGLNEDGRLITQTNLSKKKTIINIETWTDAFLAYSQVLIQRHPMKASQLFGYIVIIRGAAADSTIEKWYMYDQQFRLRVARNPTKNWNIIDSQLWLQIMAIASTSTHTTQQPRINKCYDFNFKGVCSRNGCWFSHTCLKCSLNHPSIRCRKRIGLDNNKPRAMGNDKKKFQFDIWQLGFSPIKVDILENMLTDYPNLSDATLLLDGFKQGFKLNYTGPRYSKEFDNLLSVKENPEEAIKKLQSEIDLGRMAGPFNEKPISNLRCSPIGLIPKKTGGLRLITHLSYPPNSSVNDYIDEIYTKVKYSSFDNATHMVQKLGKNALLGKKDIKSAFRLLKVYPGDFDLLGIKLLGKYYIDKTMPMGCSKSSADFEKIFNIFTLGSIKKSKFR</sequence>
<dbReference type="EMBL" id="UYJE01008666">
    <property type="protein sequence ID" value="VDI65889.1"/>
    <property type="molecule type" value="Genomic_DNA"/>
</dbReference>
<accession>A0A8B6GL27</accession>
<dbReference type="InterPro" id="IPR000571">
    <property type="entry name" value="Znf_CCCH"/>
</dbReference>
<keyword evidence="1" id="KW-0479">Metal-binding</keyword>
<dbReference type="SUPFAM" id="SSF56672">
    <property type="entry name" value="DNA/RNA polymerases"/>
    <property type="match status" value="1"/>
</dbReference>
<evidence type="ECO:0000313" key="5">
    <source>
        <dbReference type="Proteomes" id="UP000596742"/>
    </source>
</evidence>
<comment type="caution">
    <text evidence="4">The sequence shown here is derived from an EMBL/GenBank/DDBJ whole genome shotgun (WGS) entry which is preliminary data.</text>
</comment>
<reference evidence="4" key="1">
    <citation type="submission" date="2018-11" db="EMBL/GenBank/DDBJ databases">
        <authorList>
            <person name="Alioto T."/>
            <person name="Alioto T."/>
        </authorList>
    </citation>
    <scope>NUCLEOTIDE SEQUENCE</scope>
</reference>
<feature type="compositionally biased region" description="Basic and acidic residues" evidence="2">
    <location>
        <begin position="27"/>
        <end position="39"/>
    </location>
</feature>
<keyword evidence="1" id="KW-0862">Zinc</keyword>
<gene>
    <name evidence="4" type="ORF">MGAL_10B002224</name>
</gene>
<feature type="domain" description="C3H1-type" evidence="3">
    <location>
        <begin position="241"/>
        <end position="268"/>
    </location>
</feature>
<dbReference type="Proteomes" id="UP000596742">
    <property type="component" value="Unassembled WGS sequence"/>
</dbReference>
<keyword evidence="1" id="KW-0863">Zinc-finger</keyword>
<keyword evidence="5" id="KW-1185">Reference proteome</keyword>
<feature type="zinc finger region" description="C3H1-type" evidence="1">
    <location>
        <begin position="241"/>
        <end position="268"/>
    </location>
</feature>
<dbReference type="PANTHER" id="PTHR35558:SF1">
    <property type="entry name" value="ENDONUCLEASE_EXONUCLEASE_PHOSPHATASE DOMAIN-CONTAINING PROTEIN"/>
    <property type="match status" value="1"/>
</dbReference>
<proteinExistence type="predicted"/>
<name>A0A8B6GL27_MYTGA</name>
<evidence type="ECO:0000256" key="1">
    <source>
        <dbReference type="PROSITE-ProRule" id="PRU00723"/>
    </source>
</evidence>